<dbReference type="Proteomes" id="UP001315278">
    <property type="component" value="Unassembled WGS sequence"/>
</dbReference>
<evidence type="ECO:0000313" key="2">
    <source>
        <dbReference type="Proteomes" id="UP001315278"/>
    </source>
</evidence>
<keyword evidence="2" id="KW-1185">Reference proteome</keyword>
<proteinExistence type="predicted"/>
<dbReference type="EMBL" id="JAFCJH010000019">
    <property type="protein sequence ID" value="MBR0797536.1"/>
    <property type="molecule type" value="Genomic_DNA"/>
</dbReference>
<reference evidence="2" key="1">
    <citation type="journal article" date="2021" name="ISME J.">
        <title>Evolutionary origin and ecological implication of a unique nif island in free-living Bradyrhizobium lineages.</title>
        <authorList>
            <person name="Tao J."/>
        </authorList>
    </citation>
    <scope>NUCLEOTIDE SEQUENCE [LARGE SCALE GENOMIC DNA]</scope>
    <source>
        <strain evidence="2">SZCCT0434</strain>
    </source>
</reference>
<evidence type="ECO:0000313" key="1">
    <source>
        <dbReference type="EMBL" id="MBR0797536.1"/>
    </source>
</evidence>
<comment type="caution">
    <text evidence="1">The sequence shown here is derived from an EMBL/GenBank/DDBJ whole genome shotgun (WGS) entry which is preliminary data.</text>
</comment>
<accession>A0ABS5FMF2</accession>
<protein>
    <submittedName>
        <fullName evidence="1">Uncharacterized protein</fullName>
    </submittedName>
</protein>
<organism evidence="1 2">
    <name type="scientific">Bradyrhizobium jicamae</name>
    <dbReference type="NCBI Taxonomy" id="280332"/>
    <lineage>
        <taxon>Bacteria</taxon>
        <taxon>Pseudomonadati</taxon>
        <taxon>Pseudomonadota</taxon>
        <taxon>Alphaproteobacteria</taxon>
        <taxon>Hyphomicrobiales</taxon>
        <taxon>Nitrobacteraceae</taxon>
        <taxon>Bradyrhizobium</taxon>
    </lineage>
</organism>
<dbReference type="RefSeq" id="WP_212493385.1">
    <property type="nucleotide sequence ID" value="NZ_JAFCJH010000019.1"/>
</dbReference>
<name>A0ABS5FMF2_9BRAD</name>
<gene>
    <name evidence="1" type="ORF">JQ615_19285</name>
</gene>
<sequence length="50" mass="5263">MRFLIFGAILLISAAGLVRSQISSPATFSERFAPVLDQMNKPAGPIMAAG</sequence>